<evidence type="ECO:0000313" key="3">
    <source>
        <dbReference type="Proteomes" id="UP000634672"/>
    </source>
</evidence>
<proteinExistence type="predicted"/>
<dbReference type="RefSeq" id="WP_187022226.1">
    <property type="nucleotide sequence ID" value="NZ_JACOPB010000006.1"/>
</dbReference>
<evidence type="ECO:0000256" key="1">
    <source>
        <dbReference type="SAM" id="Phobius"/>
    </source>
</evidence>
<name>A0ABR7H7H6_9FIRM</name>
<feature type="transmembrane region" description="Helical" evidence="1">
    <location>
        <begin position="6"/>
        <end position="34"/>
    </location>
</feature>
<gene>
    <name evidence="2" type="ORF">H8S75_14400</name>
</gene>
<comment type="caution">
    <text evidence="2">The sequence shown here is derived from an EMBL/GenBank/DDBJ whole genome shotgun (WGS) entry which is preliminary data.</text>
</comment>
<dbReference type="EMBL" id="JACOPB010000006">
    <property type="protein sequence ID" value="MBC5709145.1"/>
    <property type="molecule type" value="Genomic_DNA"/>
</dbReference>
<keyword evidence="3" id="KW-1185">Reference proteome</keyword>
<protein>
    <submittedName>
        <fullName evidence="2">Uncharacterized protein</fullName>
    </submittedName>
</protein>
<reference evidence="2 3" key="1">
    <citation type="submission" date="2020-08" db="EMBL/GenBank/DDBJ databases">
        <title>Genome public.</title>
        <authorList>
            <person name="Liu C."/>
            <person name="Sun Q."/>
        </authorList>
    </citation>
    <scope>NUCLEOTIDE SEQUENCE [LARGE SCALE GENOMIC DNA]</scope>
    <source>
        <strain evidence="2 3">NSJ-66</strain>
    </source>
</reference>
<keyword evidence="1" id="KW-0472">Membrane</keyword>
<keyword evidence="1" id="KW-1133">Transmembrane helix</keyword>
<organism evidence="2 3">
    <name type="scientific">Hungatella hominis</name>
    <dbReference type="NCBI Taxonomy" id="2763050"/>
    <lineage>
        <taxon>Bacteria</taxon>
        <taxon>Bacillati</taxon>
        <taxon>Bacillota</taxon>
        <taxon>Clostridia</taxon>
        <taxon>Lachnospirales</taxon>
        <taxon>Lachnospiraceae</taxon>
        <taxon>Hungatella</taxon>
    </lineage>
</organism>
<accession>A0ABR7H7H6</accession>
<evidence type="ECO:0000313" key="2">
    <source>
        <dbReference type="EMBL" id="MBC5709145.1"/>
    </source>
</evidence>
<dbReference type="Proteomes" id="UP000634672">
    <property type="component" value="Unassembled WGS sequence"/>
</dbReference>
<sequence length="78" mass="9112">MLHIILITFVVLLIAGFGLYVLTMAVMIVGYFLFCGPYLWWSAANLPKDRRKFSITRDYRNAFRYYKSKLTGIPPVFL</sequence>
<keyword evidence="1" id="KW-0812">Transmembrane</keyword>